<dbReference type="AlphaFoldDB" id="A0A090AIF5"/>
<dbReference type="InterPro" id="IPR012340">
    <property type="entry name" value="NA-bd_OB-fold"/>
</dbReference>
<dbReference type="KEGG" id="tig:THII_0303"/>
<dbReference type="HOGENOM" id="CLU_073626_1_1_6"/>
<dbReference type="NCBIfam" id="NF004123">
    <property type="entry name" value="PRK05610.1"/>
    <property type="match status" value="1"/>
</dbReference>
<evidence type="ECO:0000256" key="6">
    <source>
        <dbReference type="HAMAP-Rule" id="MF_01345"/>
    </source>
</evidence>
<evidence type="ECO:0000313" key="8">
    <source>
        <dbReference type="Proteomes" id="UP000031623"/>
    </source>
</evidence>
<keyword evidence="2 6" id="KW-0699">rRNA-binding</keyword>
<evidence type="ECO:0000256" key="5">
    <source>
        <dbReference type="ARBA" id="ARBA00023274"/>
    </source>
</evidence>
<dbReference type="GO" id="GO:0006412">
    <property type="term" value="P:translation"/>
    <property type="evidence" value="ECO:0007669"/>
    <property type="project" value="UniProtKB-UniRule"/>
</dbReference>
<reference evidence="7 8" key="1">
    <citation type="journal article" date="2014" name="ISME J.">
        <title>Ecophysiology of Thioploca ingrica as revealed by the complete genome sequence supplemented with proteomic evidence.</title>
        <authorList>
            <person name="Kojima H."/>
            <person name="Ogura Y."/>
            <person name="Yamamoto N."/>
            <person name="Togashi T."/>
            <person name="Mori H."/>
            <person name="Watanabe T."/>
            <person name="Nemoto F."/>
            <person name="Kurokawa K."/>
            <person name="Hayashi T."/>
            <person name="Fukui M."/>
        </authorList>
    </citation>
    <scope>NUCLEOTIDE SEQUENCE [LARGE SCALE GENOMIC DNA]</scope>
</reference>
<evidence type="ECO:0000313" key="7">
    <source>
        <dbReference type="EMBL" id="BAP54600.1"/>
    </source>
</evidence>
<dbReference type="Gene3D" id="2.40.50.140">
    <property type="entry name" value="Nucleic acid-binding proteins"/>
    <property type="match status" value="1"/>
</dbReference>
<accession>A0A090AIF5</accession>
<dbReference type="EMBL" id="AP014633">
    <property type="protein sequence ID" value="BAP54600.1"/>
    <property type="molecule type" value="Genomic_DNA"/>
</dbReference>
<organism evidence="7 8">
    <name type="scientific">Thioploca ingrica</name>
    <dbReference type="NCBI Taxonomy" id="40754"/>
    <lineage>
        <taxon>Bacteria</taxon>
        <taxon>Pseudomonadati</taxon>
        <taxon>Pseudomonadota</taxon>
        <taxon>Gammaproteobacteria</taxon>
        <taxon>Thiotrichales</taxon>
        <taxon>Thiotrichaceae</taxon>
        <taxon>Thioploca</taxon>
    </lineage>
</organism>
<dbReference type="InterPro" id="IPR019984">
    <property type="entry name" value="Ribosomal_uS17_bact/chlr"/>
</dbReference>
<dbReference type="HAMAP" id="MF_01345_B">
    <property type="entry name" value="Ribosomal_uS17_B"/>
    <property type="match status" value="1"/>
</dbReference>
<dbReference type="GO" id="GO:0022627">
    <property type="term" value="C:cytosolic small ribosomal subunit"/>
    <property type="evidence" value="ECO:0007669"/>
    <property type="project" value="UniProtKB-UniRule"/>
</dbReference>
<evidence type="ECO:0000256" key="2">
    <source>
        <dbReference type="ARBA" id="ARBA00022730"/>
    </source>
</evidence>
<evidence type="ECO:0000256" key="3">
    <source>
        <dbReference type="ARBA" id="ARBA00022884"/>
    </source>
</evidence>
<proteinExistence type="inferred from homology"/>
<dbReference type="GO" id="GO:0019843">
    <property type="term" value="F:rRNA binding"/>
    <property type="evidence" value="ECO:0007669"/>
    <property type="project" value="UniProtKB-UniRule"/>
</dbReference>
<name>A0A090AIF5_9GAMM</name>
<dbReference type="PANTHER" id="PTHR10744">
    <property type="entry name" value="40S RIBOSOMAL PROTEIN S11 FAMILY MEMBER"/>
    <property type="match status" value="1"/>
</dbReference>
<dbReference type="SUPFAM" id="SSF50249">
    <property type="entry name" value="Nucleic acid-binding proteins"/>
    <property type="match status" value="1"/>
</dbReference>
<comment type="subunit">
    <text evidence="6">Part of the 30S ribosomal subunit.</text>
</comment>
<keyword evidence="4 6" id="KW-0689">Ribosomal protein</keyword>
<sequence length="91" mass="10521">MNESNEPTKIIRTLTGQVVSNKMQKTITVLVERKIKHPKYGKYIKRSTKLHVHDEEQLCQEGDIVMIEPCRPLAKTKAWRLHKIVSKAVTV</sequence>
<dbReference type="InterPro" id="IPR000266">
    <property type="entry name" value="Ribosomal_uS17"/>
</dbReference>
<protein>
    <recommendedName>
        <fullName evidence="6">Small ribosomal subunit protein uS17</fullName>
    </recommendedName>
</protein>
<comment type="function">
    <text evidence="6">One of the primary rRNA binding proteins, it binds specifically to the 5'-end of 16S ribosomal RNA.</text>
</comment>
<comment type="similarity">
    <text evidence="1 6">Belongs to the universal ribosomal protein uS17 family.</text>
</comment>
<dbReference type="CDD" id="cd00364">
    <property type="entry name" value="Ribosomal_uS17"/>
    <property type="match status" value="1"/>
</dbReference>
<evidence type="ECO:0000256" key="1">
    <source>
        <dbReference type="ARBA" id="ARBA00010254"/>
    </source>
</evidence>
<dbReference type="Pfam" id="PF00366">
    <property type="entry name" value="Ribosomal_S17"/>
    <property type="match status" value="1"/>
</dbReference>
<dbReference type="NCBIfam" id="TIGR03635">
    <property type="entry name" value="uS17_bact"/>
    <property type="match status" value="1"/>
</dbReference>
<dbReference type="OrthoDB" id="9811714at2"/>
<dbReference type="STRING" id="40754.THII_0303"/>
<keyword evidence="5 6" id="KW-0687">Ribonucleoprotein</keyword>
<keyword evidence="3 6" id="KW-0694">RNA-binding</keyword>
<evidence type="ECO:0000256" key="4">
    <source>
        <dbReference type="ARBA" id="ARBA00022980"/>
    </source>
</evidence>
<dbReference type="Proteomes" id="UP000031623">
    <property type="component" value="Chromosome"/>
</dbReference>
<keyword evidence="8" id="KW-1185">Reference proteome</keyword>
<dbReference type="GO" id="GO:0003735">
    <property type="term" value="F:structural constituent of ribosome"/>
    <property type="evidence" value="ECO:0007669"/>
    <property type="project" value="UniProtKB-UniRule"/>
</dbReference>
<gene>
    <name evidence="6" type="primary">rpsQ</name>
    <name evidence="7" type="ORF">THII_0303</name>
</gene>
<dbReference type="PRINTS" id="PR00973">
    <property type="entry name" value="RIBOSOMALS17"/>
</dbReference>
<dbReference type="PANTHER" id="PTHR10744:SF1">
    <property type="entry name" value="SMALL RIBOSOMAL SUBUNIT PROTEIN US17M"/>
    <property type="match status" value="1"/>
</dbReference>